<protein>
    <recommendedName>
        <fullName evidence="1">DUF8082 domain-containing protein</fullName>
    </recommendedName>
</protein>
<accession>A0A437Q6B1</accession>
<evidence type="ECO:0000313" key="2">
    <source>
        <dbReference type="EMBL" id="RVU29996.1"/>
    </source>
</evidence>
<sequence>MKLLEEFQLLGGVRHVCLAEQGEVALSTFPSLLNESLAGAARVMNMMLSSTPDEHSGFSEVHIEMDDSQLMAITLDDTHQLILMTDREINYALVGTAVRAAKPRLRQLAQTATTDQPQAALVDAPKEPPKLTEIAQPSAAHAEPQQRFNQHISALEPLLAEFVGPAAKVLLQRVRSSWPEGESNLSVRDLPAFCQQLAKYLDTDEQQSQFLRKARTSLQGNVS</sequence>
<keyword evidence="3" id="KW-1185">Reference proteome</keyword>
<dbReference type="RefSeq" id="WP_127694781.1">
    <property type="nucleotide sequence ID" value="NZ_SACQ01000006.1"/>
</dbReference>
<reference evidence="2 3" key="1">
    <citation type="submission" date="2019-01" db="EMBL/GenBank/DDBJ databases">
        <authorList>
            <person name="Chen W.-M."/>
        </authorList>
    </citation>
    <scope>NUCLEOTIDE SEQUENCE [LARGE SCALE GENOMIC DNA]</scope>
    <source>
        <strain evidence="2 3">HPM-16</strain>
    </source>
</reference>
<name>A0A437Q6B1_9GAMM</name>
<dbReference type="EMBL" id="SACQ01000006">
    <property type="protein sequence ID" value="RVU29996.1"/>
    <property type="molecule type" value="Genomic_DNA"/>
</dbReference>
<proteinExistence type="predicted"/>
<dbReference type="Pfam" id="PF26309">
    <property type="entry name" value="DUF8082"/>
    <property type="match status" value="1"/>
</dbReference>
<dbReference type="InterPro" id="IPR058395">
    <property type="entry name" value="DUF8082"/>
</dbReference>
<dbReference type="Proteomes" id="UP000282818">
    <property type="component" value="Unassembled WGS sequence"/>
</dbReference>
<evidence type="ECO:0000313" key="3">
    <source>
        <dbReference type="Proteomes" id="UP000282818"/>
    </source>
</evidence>
<gene>
    <name evidence="2" type="ORF">EOE65_13120</name>
</gene>
<dbReference type="AlphaFoldDB" id="A0A437Q6B1"/>
<comment type="caution">
    <text evidence="2">The sequence shown here is derived from an EMBL/GenBank/DDBJ whole genome shotgun (WGS) entry which is preliminary data.</text>
</comment>
<organism evidence="2 3">
    <name type="scientific">Neptunomonas marina</name>
    <dbReference type="NCBI Taxonomy" id="1815562"/>
    <lineage>
        <taxon>Bacteria</taxon>
        <taxon>Pseudomonadati</taxon>
        <taxon>Pseudomonadota</taxon>
        <taxon>Gammaproteobacteria</taxon>
        <taxon>Oceanospirillales</taxon>
        <taxon>Oceanospirillaceae</taxon>
        <taxon>Neptunomonas</taxon>
    </lineage>
</organism>
<feature type="domain" description="DUF8082" evidence="1">
    <location>
        <begin position="151"/>
        <end position="218"/>
    </location>
</feature>
<evidence type="ECO:0000259" key="1">
    <source>
        <dbReference type="Pfam" id="PF26309"/>
    </source>
</evidence>